<evidence type="ECO:0000313" key="1">
    <source>
        <dbReference type="EMBL" id="KAJ8359713.1"/>
    </source>
</evidence>
<dbReference type="Proteomes" id="UP001152622">
    <property type="component" value="Chromosome 5"/>
</dbReference>
<proteinExistence type="predicted"/>
<sequence>MDGAQAWLEPRAVHSRKHRSANCGANSDLQSSGRCRTAGVSFLLGPRGRGSAARDARLTHPLPPGNLGPGGAGRGPLFCGFLTRLSLRCAGESLRAVLLGVSRGPLQGLCERLILKDYPD</sequence>
<dbReference type="EMBL" id="JAINUF010000005">
    <property type="protein sequence ID" value="KAJ8359713.1"/>
    <property type="molecule type" value="Genomic_DNA"/>
</dbReference>
<comment type="caution">
    <text evidence="1">The sequence shown here is derived from an EMBL/GenBank/DDBJ whole genome shotgun (WGS) entry which is preliminary data.</text>
</comment>
<keyword evidence="2" id="KW-1185">Reference proteome</keyword>
<evidence type="ECO:0000313" key="2">
    <source>
        <dbReference type="Proteomes" id="UP001152622"/>
    </source>
</evidence>
<name>A0A9Q1FIY6_SYNKA</name>
<accession>A0A9Q1FIY6</accession>
<protein>
    <submittedName>
        <fullName evidence="1">Uncharacterized protein</fullName>
    </submittedName>
</protein>
<reference evidence="1" key="1">
    <citation type="journal article" date="2023" name="Science">
        <title>Genome structures resolve the early diversification of teleost fishes.</title>
        <authorList>
            <person name="Parey E."/>
            <person name="Louis A."/>
            <person name="Montfort J."/>
            <person name="Bouchez O."/>
            <person name="Roques C."/>
            <person name="Iampietro C."/>
            <person name="Lluch J."/>
            <person name="Castinel A."/>
            <person name="Donnadieu C."/>
            <person name="Desvignes T."/>
            <person name="Floi Bucao C."/>
            <person name="Jouanno E."/>
            <person name="Wen M."/>
            <person name="Mejri S."/>
            <person name="Dirks R."/>
            <person name="Jansen H."/>
            <person name="Henkel C."/>
            <person name="Chen W.J."/>
            <person name="Zahm M."/>
            <person name="Cabau C."/>
            <person name="Klopp C."/>
            <person name="Thompson A.W."/>
            <person name="Robinson-Rechavi M."/>
            <person name="Braasch I."/>
            <person name="Lecointre G."/>
            <person name="Bobe J."/>
            <person name="Postlethwait J.H."/>
            <person name="Berthelot C."/>
            <person name="Roest Crollius H."/>
            <person name="Guiguen Y."/>
        </authorList>
    </citation>
    <scope>NUCLEOTIDE SEQUENCE</scope>
    <source>
        <strain evidence="1">WJC10195</strain>
    </source>
</reference>
<organism evidence="1 2">
    <name type="scientific">Synaphobranchus kaupii</name>
    <name type="common">Kaup's arrowtooth eel</name>
    <dbReference type="NCBI Taxonomy" id="118154"/>
    <lineage>
        <taxon>Eukaryota</taxon>
        <taxon>Metazoa</taxon>
        <taxon>Chordata</taxon>
        <taxon>Craniata</taxon>
        <taxon>Vertebrata</taxon>
        <taxon>Euteleostomi</taxon>
        <taxon>Actinopterygii</taxon>
        <taxon>Neopterygii</taxon>
        <taxon>Teleostei</taxon>
        <taxon>Anguilliformes</taxon>
        <taxon>Synaphobranchidae</taxon>
        <taxon>Synaphobranchus</taxon>
    </lineage>
</organism>
<dbReference type="AlphaFoldDB" id="A0A9Q1FIY6"/>
<gene>
    <name evidence="1" type="ORF">SKAU_G00162380</name>
</gene>